<keyword evidence="3" id="KW-1185">Reference proteome</keyword>
<dbReference type="InterPro" id="IPR043128">
    <property type="entry name" value="Rev_trsase/Diguanyl_cyclase"/>
</dbReference>
<dbReference type="InterPro" id="IPR008737">
    <property type="entry name" value="DUF1758"/>
</dbReference>
<dbReference type="InterPro" id="IPR008042">
    <property type="entry name" value="Retrotrans_Pao"/>
</dbReference>
<feature type="domain" description="DUF1758" evidence="1">
    <location>
        <begin position="6"/>
        <end position="90"/>
    </location>
</feature>
<dbReference type="WBParaSite" id="nOo.2.0.1.t11848-RA">
    <property type="protein sequence ID" value="nOo.2.0.1.t11848-RA"/>
    <property type="gene ID" value="nOo.2.0.1.g11848"/>
</dbReference>
<dbReference type="Proteomes" id="UP000271087">
    <property type="component" value="Unassembled WGS sequence"/>
</dbReference>
<accession>A0A182EUL6</accession>
<dbReference type="AlphaFoldDB" id="A0A182EUL6"/>
<proteinExistence type="predicted"/>
<dbReference type="Pfam" id="PF05380">
    <property type="entry name" value="Peptidase_A17"/>
    <property type="match status" value="1"/>
</dbReference>
<protein>
    <submittedName>
        <fullName evidence="4">DUF1758 domain-containing protein</fullName>
    </submittedName>
</protein>
<name>A0A182EUL6_ONCOC</name>
<organism evidence="4">
    <name type="scientific">Onchocerca ochengi</name>
    <name type="common">Filarial nematode worm</name>
    <dbReference type="NCBI Taxonomy" id="42157"/>
    <lineage>
        <taxon>Eukaryota</taxon>
        <taxon>Metazoa</taxon>
        <taxon>Ecdysozoa</taxon>
        <taxon>Nematoda</taxon>
        <taxon>Chromadorea</taxon>
        <taxon>Rhabditida</taxon>
        <taxon>Spirurina</taxon>
        <taxon>Spiruromorpha</taxon>
        <taxon>Filarioidea</taxon>
        <taxon>Onchocercidae</taxon>
        <taxon>Onchocerca</taxon>
    </lineage>
</organism>
<dbReference type="Gene3D" id="3.30.70.270">
    <property type="match status" value="1"/>
</dbReference>
<dbReference type="OrthoDB" id="5920525at2759"/>
<reference evidence="4" key="1">
    <citation type="submission" date="2016-06" db="UniProtKB">
        <authorList>
            <consortium name="WormBaseParasite"/>
        </authorList>
    </citation>
    <scope>IDENTIFICATION</scope>
</reference>
<dbReference type="InterPro" id="IPR043502">
    <property type="entry name" value="DNA/RNA_pol_sf"/>
</dbReference>
<dbReference type="Gene3D" id="2.40.70.10">
    <property type="entry name" value="Acid Proteases"/>
    <property type="match status" value="1"/>
</dbReference>
<reference evidence="2 3" key="2">
    <citation type="submission" date="2018-08" db="EMBL/GenBank/DDBJ databases">
        <authorList>
            <person name="Laetsch R D."/>
            <person name="Stevens L."/>
            <person name="Kumar S."/>
            <person name="Blaxter L. M."/>
        </authorList>
    </citation>
    <scope>NUCLEOTIDE SEQUENCE [LARGE SCALE GENOMIC DNA]</scope>
</reference>
<dbReference type="Pfam" id="PF05585">
    <property type="entry name" value="DUF1758"/>
    <property type="match status" value="1"/>
</dbReference>
<sequence>MQAKHARNDRKGYAFFDIGAQMSFISKGLADRLRLKRTKEETITIVTFGNKNSKSYSFTKVKFQIKIVEPRIITIEAYVVDHLTNELQMIKADCNKLPAMVQQEQLDSRDGYIARHTNRQLLKLELLGIHEQHHDYDDDRALELFKKTITKVGRRYQVSWPWKELKLWKEIKPRINTNCGLCFGRLKTLVKQLRNEPQVLNKYHEIICEQLRSNIIEEVCDDIDKVGIIHYHPHHEVISVNKSTTKLRIVYDASFHTKGMKSLNDVLYRGPIALPDLVGILLRFRTMKNVVTADIEKAFLQLELLPAERNCTRFLWLKNTYGRVTEDNIVSFRFRRVLSGIISSPFLLSATLNYHLETYGSETAPEIEKNLVILSADGTYEALKASQYDPLGFLVPVMTQFKIFLQTIWKKNNLWDQLLSEENELTWKNIVNDWPEKVKEIPRLTIRVTKSSQIHVFTDASTLAYLAAVYAKQGT</sequence>
<dbReference type="CDD" id="cd00303">
    <property type="entry name" value="retropepsin_like"/>
    <property type="match status" value="1"/>
</dbReference>
<evidence type="ECO:0000313" key="2">
    <source>
        <dbReference type="EMBL" id="VDM97269.1"/>
    </source>
</evidence>
<evidence type="ECO:0000313" key="4">
    <source>
        <dbReference type="WBParaSite" id="nOo.2.0.1.t11848-RA"/>
    </source>
</evidence>
<dbReference type="InterPro" id="IPR021109">
    <property type="entry name" value="Peptidase_aspartic_dom_sf"/>
</dbReference>
<evidence type="ECO:0000313" key="3">
    <source>
        <dbReference type="Proteomes" id="UP000271087"/>
    </source>
</evidence>
<evidence type="ECO:0000259" key="1">
    <source>
        <dbReference type="Pfam" id="PF05585"/>
    </source>
</evidence>
<dbReference type="Gene3D" id="3.10.10.10">
    <property type="entry name" value="HIV Type 1 Reverse Transcriptase, subunit A, domain 1"/>
    <property type="match status" value="1"/>
</dbReference>
<dbReference type="SUPFAM" id="SSF56672">
    <property type="entry name" value="DNA/RNA polymerases"/>
    <property type="match status" value="1"/>
</dbReference>
<dbReference type="STRING" id="42157.A0A182EUL6"/>
<dbReference type="PANTHER" id="PTHR47331:SF1">
    <property type="entry name" value="GAG-LIKE PROTEIN"/>
    <property type="match status" value="1"/>
</dbReference>
<dbReference type="PANTHER" id="PTHR47331">
    <property type="entry name" value="PHD-TYPE DOMAIN-CONTAINING PROTEIN"/>
    <property type="match status" value="1"/>
</dbReference>
<gene>
    <name evidence="2" type="ORF">NOO_LOCUS11848</name>
</gene>
<dbReference type="EMBL" id="UYRW01008952">
    <property type="protein sequence ID" value="VDM97269.1"/>
    <property type="molecule type" value="Genomic_DNA"/>
</dbReference>